<gene>
    <name evidence="2" type="ORF">RFI_25921</name>
</gene>
<keyword evidence="3" id="KW-1185">Reference proteome</keyword>
<comment type="caution">
    <text evidence="2">The sequence shown here is derived from an EMBL/GenBank/DDBJ whole genome shotgun (WGS) entry which is preliminary data.</text>
</comment>
<organism evidence="2 3">
    <name type="scientific">Reticulomyxa filosa</name>
    <dbReference type="NCBI Taxonomy" id="46433"/>
    <lineage>
        <taxon>Eukaryota</taxon>
        <taxon>Sar</taxon>
        <taxon>Rhizaria</taxon>
        <taxon>Retaria</taxon>
        <taxon>Foraminifera</taxon>
        <taxon>Monothalamids</taxon>
        <taxon>Reticulomyxidae</taxon>
        <taxon>Reticulomyxa</taxon>
    </lineage>
</organism>
<feature type="region of interest" description="Disordered" evidence="1">
    <location>
        <begin position="74"/>
        <end position="93"/>
    </location>
</feature>
<evidence type="ECO:0000313" key="2">
    <source>
        <dbReference type="EMBL" id="ETO11453.1"/>
    </source>
</evidence>
<dbReference type="Proteomes" id="UP000023152">
    <property type="component" value="Unassembled WGS sequence"/>
</dbReference>
<feature type="compositionally biased region" description="Basic and acidic residues" evidence="1">
    <location>
        <begin position="76"/>
        <end position="90"/>
    </location>
</feature>
<accession>X6MBS1</accession>
<sequence>MQELRKEKENLRWEQFKNQQKTLEYKPSNSWLYKNLTAKDDPSIEKKKSKLNAVKEELSQIYAKEKLQDFLTTNETKSHAENPQERKIPTDDGAFAVKKHQIKTSSRRYFHSGIFKLDGEENEHAWSCCRNNDRNSQGCEFVINKNAQWQTIGF</sequence>
<name>X6MBS1_RETFI</name>
<evidence type="ECO:0000313" key="3">
    <source>
        <dbReference type="Proteomes" id="UP000023152"/>
    </source>
</evidence>
<proteinExistence type="predicted"/>
<dbReference type="EMBL" id="ASPP01022453">
    <property type="protein sequence ID" value="ETO11453.1"/>
    <property type="molecule type" value="Genomic_DNA"/>
</dbReference>
<dbReference type="AlphaFoldDB" id="X6MBS1"/>
<evidence type="ECO:0000256" key="1">
    <source>
        <dbReference type="SAM" id="MobiDB-lite"/>
    </source>
</evidence>
<protein>
    <submittedName>
        <fullName evidence="2">Uncharacterized protein</fullName>
    </submittedName>
</protein>
<reference evidence="2 3" key="1">
    <citation type="journal article" date="2013" name="Curr. Biol.">
        <title>The Genome of the Foraminiferan Reticulomyxa filosa.</title>
        <authorList>
            <person name="Glockner G."/>
            <person name="Hulsmann N."/>
            <person name="Schleicher M."/>
            <person name="Noegel A.A."/>
            <person name="Eichinger L."/>
            <person name="Gallinger C."/>
            <person name="Pawlowski J."/>
            <person name="Sierra R."/>
            <person name="Euteneuer U."/>
            <person name="Pillet L."/>
            <person name="Moustafa A."/>
            <person name="Platzer M."/>
            <person name="Groth M."/>
            <person name="Szafranski K."/>
            <person name="Schliwa M."/>
        </authorList>
    </citation>
    <scope>NUCLEOTIDE SEQUENCE [LARGE SCALE GENOMIC DNA]</scope>
</reference>